<accession>A0AAV3AEU2</accession>
<evidence type="ECO:0000313" key="2">
    <source>
        <dbReference type="Proteomes" id="UP001181693"/>
    </source>
</evidence>
<organism evidence="1 2">
    <name type="scientific">Pyxicephalus adspersus</name>
    <name type="common">African bullfrog</name>
    <dbReference type="NCBI Taxonomy" id="30357"/>
    <lineage>
        <taxon>Eukaryota</taxon>
        <taxon>Metazoa</taxon>
        <taxon>Chordata</taxon>
        <taxon>Craniata</taxon>
        <taxon>Vertebrata</taxon>
        <taxon>Euteleostomi</taxon>
        <taxon>Amphibia</taxon>
        <taxon>Batrachia</taxon>
        <taxon>Anura</taxon>
        <taxon>Neobatrachia</taxon>
        <taxon>Ranoidea</taxon>
        <taxon>Pyxicephalidae</taxon>
        <taxon>Pyxicephalinae</taxon>
        <taxon>Pyxicephalus</taxon>
    </lineage>
</organism>
<gene>
    <name evidence="1" type="ORF">GDO54_009863</name>
</gene>
<sequence length="86" mass="9733">MYSLVFLIEFPLTSTGYKTTYAVPLTPIQSIARWNGVQCCRALCTKSHCGANIPSMANSLNLCQYELYCCTMTNKCDVLMNHYFCK</sequence>
<dbReference type="AlphaFoldDB" id="A0AAV3AEU2"/>
<name>A0AAV3AEU2_PYXAD</name>
<dbReference type="EMBL" id="DYDO01000004">
    <property type="protein sequence ID" value="DBA25483.1"/>
    <property type="molecule type" value="Genomic_DNA"/>
</dbReference>
<proteinExistence type="predicted"/>
<reference evidence="1" key="1">
    <citation type="thesis" date="2020" institute="ProQuest LLC" country="789 East Eisenhower Parkway, Ann Arbor, MI, USA">
        <title>Comparative Genomics and Chromosome Evolution.</title>
        <authorList>
            <person name="Mudd A.B."/>
        </authorList>
    </citation>
    <scope>NUCLEOTIDE SEQUENCE</scope>
    <source>
        <strain evidence="1">1538</strain>
        <tissue evidence="1">Blood</tissue>
    </source>
</reference>
<protein>
    <submittedName>
        <fullName evidence="1">Uncharacterized protein</fullName>
    </submittedName>
</protein>
<dbReference type="Proteomes" id="UP001181693">
    <property type="component" value="Unassembled WGS sequence"/>
</dbReference>
<comment type="caution">
    <text evidence="1">The sequence shown here is derived from an EMBL/GenBank/DDBJ whole genome shotgun (WGS) entry which is preliminary data.</text>
</comment>
<keyword evidence="2" id="KW-1185">Reference proteome</keyword>
<evidence type="ECO:0000313" key="1">
    <source>
        <dbReference type="EMBL" id="DBA25483.1"/>
    </source>
</evidence>